<accession>A0A2T0KIW5</accession>
<organism evidence="2 3">
    <name type="scientific">Actinoplanes italicus</name>
    <dbReference type="NCBI Taxonomy" id="113567"/>
    <lineage>
        <taxon>Bacteria</taxon>
        <taxon>Bacillati</taxon>
        <taxon>Actinomycetota</taxon>
        <taxon>Actinomycetes</taxon>
        <taxon>Micromonosporales</taxon>
        <taxon>Micromonosporaceae</taxon>
        <taxon>Actinoplanes</taxon>
    </lineage>
</organism>
<gene>
    <name evidence="2" type="ORF">CLV67_103220</name>
</gene>
<sequence>MRTYTVTAPVPDYTGEVAGVPLVRGIYEGPLTASALAYFQGAGYSVIPDEDEDLAVEPAHSEEPPPFDPPPGAPSRGASKADWKAFAMNDAPEGLRLTEEQAEALTRDQLAEKFLGKKEDS</sequence>
<name>A0A2T0KIW5_9ACTN</name>
<proteinExistence type="predicted"/>
<evidence type="ECO:0000313" key="2">
    <source>
        <dbReference type="EMBL" id="PRX23472.1"/>
    </source>
</evidence>
<dbReference type="OrthoDB" id="4339050at2"/>
<feature type="region of interest" description="Disordered" evidence="1">
    <location>
        <begin position="49"/>
        <end position="80"/>
    </location>
</feature>
<dbReference type="EMBL" id="PVMZ01000003">
    <property type="protein sequence ID" value="PRX23472.1"/>
    <property type="molecule type" value="Genomic_DNA"/>
</dbReference>
<dbReference type="Proteomes" id="UP000239415">
    <property type="component" value="Unassembled WGS sequence"/>
</dbReference>
<dbReference type="RefSeq" id="WP_106316668.1">
    <property type="nucleotide sequence ID" value="NZ_BOMO01000041.1"/>
</dbReference>
<evidence type="ECO:0000313" key="3">
    <source>
        <dbReference type="Proteomes" id="UP000239415"/>
    </source>
</evidence>
<reference evidence="2 3" key="1">
    <citation type="submission" date="2018-03" db="EMBL/GenBank/DDBJ databases">
        <title>Genomic Encyclopedia of Archaeal and Bacterial Type Strains, Phase II (KMG-II): from individual species to whole genera.</title>
        <authorList>
            <person name="Goeker M."/>
        </authorList>
    </citation>
    <scope>NUCLEOTIDE SEQUENCE [LARGE SCALE GENOMIC DNA]</scope>
    <source>
        <strain evidence="2 3">DSM 43146</strain>
    </source>
</reference>
<keyword evidence="3" id="KW-1185">Reference proteome</keyword>
<dbReference type="AlphaFoldDB" id="A0A2T0KIW5"/>
<evidence type="ECO:0000256" key="1">
    <source>
        <dbReference type="SAM" id="MobiDB-lite"/>
    </source>
</evidence>
<feature type="compositionally biased region" description="Pro residues" evidence="1">
    <location>
        <begin position="64"/>
        <end position="73"/>
    </location>
</feature>
<protein>
    <submittedName>
        <fullName evidence="2">Uncharacterized protein</fullName>
    </submittedName>
</protein>
<comment type="caution">
    <text evidence="2">The sequence shown here is derived from an EMBL/GenBank/DDBJ whole genome shotgun (WGS) entry which is preliminary data.</text>
</comment>